<dbReference type="InterPro" id="IPR035093">
    <property type="entry name" value="RelE/ParE_toxin_dom_sf"/>
</dbReference>
<dbReference type="Gene3D" id="3.30.2310.20">
    <property type="entry name" value="RelE-like"/>
    <property type="match status" value="1"/>
</dbReference>
<gene>
    <name evidence="2" type="ORF">J2T09_002869</name>
</gene>
<keyword evidence="3" id="KW-1185">Reference proteome</keyword>
<dbReference type="Pfam" id="PF05016">
    <property type="entry name" value="ParE_toxin"/>
    <property type="match status" value="1"/>
</dbReference>
<organism evidence="2 3">
    <name type="scientific">Neorhizobium huautlense</name>
    <dbReference type="NCBI Taxonomy" id="67774"/>
    <lineage>
        <taxon>Bacteria</taxon>
        <taxon>Pseudomonadati</taxon>
        <taxon>Pseudomonadota</taxon>
        <taxon>Alphaproteobacteria</taxon>
        <taxon>Hyphomicrobiales</taxon>
        <taxon>Rhizobiaceae</taxon>
        <taxon>Rhizobium/Agrobacterium group</taxon>
        <taxon>Neorhizobium</taxon>
    </lineage>
</organism>
<evidence type="ECO:0000256" key="1">
    <source>
        <dbReference type="ARBA" id="ARBA00022649"/>
    </source>
</evidence>
<keyword evidence="1" id="KW-1277">Toxin-antitoxin system</keyword>
<accession>A0ABT9PUF7</accession>
<protein>
    <submittedName>
        <fullName evidence="2">Plasmid stabilization system protein ParE</fullName>
    </submittedName>
</protein>
<dbReference type="InterPro" id="IPR007712">
    <property type="entry name" value="RelE/ParE_toxin"/>
</dbReference>
<reference evidence="2 3" key="1">
    <citation type="submission" date="2023-07" db="EMBL/GenBank/DDBJ databases">
        <title>Sorghum-associated microbial communities from plants grown in Nebraska, USA.</title>
        <authorList>
            <person name="Schachtman D."/>
        </authorList>
    </citation>
    <scope>NUCLEOTIDE SEQUENCE [LARGE SCALE GENOMIC DNA]</scope>
    <source>
        <strain evidence="2 3">DS1307</strain>
    </source>
</reference>
<sequence>MLEQSPEIGRPASGTESLRELLIPFGHSGYVALYRFHPAEDIIYILAFRHQREAGY</sequence>
<evidence type="ECO:0000313" key="2">
    <source>
        <dbReference type="EMBL" id="MDP9838109.1"/>
    </source>
</evidence>
<proteinExistence type="predicted"/>
<comment type="caution">
    <text evidence="2">The sequence shown here is derived from an EMBL/GenBank/DDBJ whole genome shotgun (WGS) entry which is preliminary data.</text>
</comment>
<dbReference type="EMBL" id="JAUSRF010000008">
    <property type="protein sequence ID" value="MDP9838109.1"/>
    <property type="molecule type" value="Genomic_DNA"/>
</dbReference>
<evidence type="ECO:0000313" key="3">
    <source>
        <dbReference type="Proteomes" id="UP001241472"/>
    </source>
</evidence>
<dbReference type="Proteomes" id="UP001241472">
    <property type="component" value="Unassembled WGS sequence"/>
</dbReference>
<name>A0ABT9PUF7_9HYPH</name>